<keyword evidence="3" id="KW-1185">Reference proteome</keyword>
<dbReference type="AlphaFoldDB" id="A0A0M6WG02"/>
<sequence>MMVTSQWIVKMNFWASAHAGMRGNMKRKIAWILLAAMTLSIAACGNKTGDPVADDGNITAEATEGELDTSANLEGSCADILDEIYKTAKTDDDYFSYTDDFENVEITEAEEEYILGTTEIDYTDSVYSAPMMSSIAYQCVLLRVSEDQDIEAAKKLLEENADPAKWICVEAESVVVENVGDVILFIMADKDVADAAKEAFLALKK</sequence>
<protein>
    <recommendedName>
        <fullName evidence="5">DUF4358 domain-containing protein</fullName>
    </recommendedName>
</protein>
<dbReference type="EMBL" id="QSKW01000027">
    <property type="protein sequence ID" value="RHE94035.1"/>
    <property type="molecule type" value="Genomic_DNA"/>
</dbReference>
<proteinExistence type="predicted"/>
<dbReference type="STRING" id="360807.ERS852392_02336"/>
<evidence type="ECO:0008006" key="5">
    <source>
        <dbReference type="Google" id="ProtNLM"/>
    </source>
</evidence>
<accession>A0A0M6WG02</accession>
<name>A0A0M6WG02_9FIRM</name>
<evidence type="ECO:0000313" key="4">
    <source>
        <dbReference type="Proteomes" id="UP000286271"/>
    </source>
</evidence>
<evidence type="ECO:0000313" key="3">
    <source>
        <dbReference type="Proteomes" id="UP000049828"/>
    </source>
</evidence>
<reference evidence="3" key="1">
    <citation type="submission" date="2015-05" db="EMBL/GenBank/DDBJ databases">
        <authorList>
            <consortium name="Pathogen Informatics"/>
        </authorList>
    </citation>
    <scope>NUCLEOTIDE SEQUENCE [LARGE SCALE GENOMIC DNA]</scope>
    <source>
        <strain evidence="3">L1-83</strain>
    </source>
</reference>
<organism evidence="1 3">
    <name type="scientific">Roseburia inulinivorans</name>
    <dbReference type="NCBI Taxonomy" id="360807"/>
    <lineage>
        <taxon>Bacteria</taxon>
        <taxon>Bacillati</taxon>
        <taxon>Bacillota</taxon>
        <taxon>Clostridia</taxon>
        <taxon>Lachnospirales</taxon>
        <taxon>Lachnospiraceae</taxon>
        <taxon>Roseburia</taxon>
    </lineage>
</organism>
<evidence type="ECO:0000313" key="1">
    <source>
        <dbReference type="EMBL" id="CRL34049.1"/>
    </source>
</evidence>
<dbReference type="EMBL" id="CVRS01000026">
    <property type="protein sequence ID" value="CRL34049.1"/>
    <property type="molecule type" value="Genomic_DNA"/>
</dbReference>
<dbReference type="Proteomes" id="UP000049828">
    <property type="component" value="Unassembled WGS sequence"/>
</dbReference>
<reference evidence="1" key="2">
    <citation type="submission" date="2015-05" db="EMBL/GenBank/DDBJ databases">
        <authorList>
            <person name="Wang D.B."/>
            <person name="Wang M."/>
        </authorList>
    </citation>
    <scope>NUCLEOTIDE SEQUENCE [LARGE SCALE GENOMIC DNA]</scope>
    <source>
        <strain evidence="1">L1-83</strain>
    </source>
</reference>
<evidence type="ECO:0000313" key="2">
    <source>
        <dbReference type="EMBL" id="RHE94035.1"/>
    </source>
</evidence>
<reference evidence="2 4" key="3">
    <citation type="submission" date="2018-08" db="EMBL/GenBank/DDBJ databases">
        <title>A genome reference for cultivated species of the human gut microbiota.</title>
        <authorList>
            <person name="Zou Y."/>
            <person name="Xue W."/>
            <person name="Luo G."/>
        </authorList>
    </citation>
    <scope>NUCLEOTIDE SEQUENCE [LARGE SCALE GENOMIC DNA]</scope>
    <source>
        <strain evidence="2 4">AM27-11</strain>
    </source>
</reference>
<gene>
    <name evidence="2" type="ORF">DW707_14310</name>
    <name evidence="1" type="ORF">RIL183_13941</name>
</gene>
<dbReference type="Proteomes" id="UP000286271">
    <property type="component" value="Unassembled WGS sequence"/>
</dbReference>